<proteinExistence type="predicted"/>
<dbReference type="EMBL" id="DS566098">
    <property type="status" value="NOT_ANNOTATED_CDS"/>
    <property type="molecule type" value="Genomic_DNA"/>
</dbReference>
<reference evidence="4" key="1">
    <citation type="journal article" date="2006" name="Science">
        <title>Phytophthora genome sequences uncover evolutionary origins and mechanisms of pathogenesis.</title>
        <authorList>
            <person name="Tyler B.M."/>
            <person name="Tripathy S."/>
            <person name="Zhang X."/>
            <person name="Dehal P."/>
            <person name="Jiang R.H."/>
            <person name="Aerts A."/>
            <person name="Arredondo F.D."/>
            <person name="Baxter L."/>
            <person name="Bensasson D."/>
            <person name="Beynon J.L."/>
            <person name="Chapman J."/>
            <person name="Damasceno C.M."/>
            <person name="Dorrance A.E."/>
            <person name="Dou D."/>
            <person name="Dickerman A.W."/>
            <person name="Dubchak I.L."/>
            <person name="Garbelotto M."/>
            <person name="Gijzen M."/>
            <person name="Gordon S.G."/>
            <person name="Govers F."/>
            <person name="Grunwald N.J."/>
            <person name="Huang W."/>
            <person name="Ivors K.L."/>
            <person name="Jones R.W."/>
            <person name="Kamoun S."/>
            <person name="Krampis K."/>
            <person name="Lamour K.H."/>
            <person name="Lee M.K."/>
            <person name="McDonald W.H."/>
            <person name="Medina M."/>
            <person name="Meijer H.J."/>
            <person name="Nordberg E.K."/>
            <person name="Maclean D.J."/>
            <person name="Ospina-Giraldo M.D."/>
            <person name="Morris P.F."/>
            <person name="Phuntumart V."/>
            <person name="Putnam N.H."/>
            <person name="Rash S."/>
            <person name="Rose J.K."/>
            <person name="Sakihama Y."/>
            <person name="Salamov A.A."/>
            <person name="Savidor A."/>
            <person name="Scheuring C.F."/>
            <person name="Smith B.M."/>
            <person name="Sobral B.W."/>
            <person name="Terry A."/>
            <person name="Torto-Alalibo T.A."/>
            <person name="Win J."/>
            <person name="Xu Z."/>
            <person name="Zhang H."/>
            <person name="Grigoriev I.V."/>
            <person name="Rokhsar D.S."/>
            <person name="Boore J.L."/>
        </authorList>
    </citation>
    <scope>NUCLEOTIDE SEQUENCE [LARGE SCALE GENOMIC DNA]</scope>
    <source>
        <strain evidence="4">Pr102</strain>
    </source>
</reference>
<dbReference type="VEuPathDB" id="FungiDB:KRP22_12924"/>
<organism evidence="3 4">
    <name type="scientific">Phytophthora ramorum</name>
    <name type="common">Sudden oak death agent</name>
    <dbReference type="NCBI Taxonomy" id="164328"/>
    <lineage>
        <taxon>Eukaryota</taxon>
        <taxon>Sar</taxon>
        <taxon>Stramenopiles</taxon>
        <taxon>Oomycota</taxon>
        <taxon>Peronosporomycetes</taxon>
        <taxon>Peronosporales</taxon>
        <taxon>Peronosporaceae</taxon>
        <taxon>Phytophthora</taxon>
    </lineage>
</organism>
<evidence type="ECO:0000313" key="3">
    <source>
        <dbReference type="EnsemblProtists" id="Phyra86448"/>
    </source>
</evidence>
<dbReference type="OrthoDB" id="121595at2759"/>
<dbReference type="EMBL" id="DS566709">
    <property type="status" value="NOT_ANNOTATED_CDS"/>
    <property type="molecule type" value="Genomic_DNA"/>
</dbReference>
<feature type="domain" description="WRKY19-like zinc finger" evidence="2">
    <location>
        <begin position="145"/>
        <end position="168"/>
    </location>
</feature>
<dbReference type="VEuPathDB" id="FungiDB:KRP23_12598"/>
<reference evidence="3" key="2">
    <citation type="submission" date="2015-06" db="UniProtKB">
        <authorList>
            <consortium name="EnsemblProtists"/>
        </authorList>
    </citation>
    <scope>IDENTIFICATION</scope>
    <source>
        <strain evidence="3">Pr102</strain>
    </source>
</reference>
<dbReference type="OMA" id="SAIFTHM"/>
<dbReference type="HOGENOM" id="CLU_056288_0_0_1"/>
<evidence type="ECO:0000259" key="2">
    <source>
        <dbReference type="Pfam" id="PF24906"/>
    </source>
</evidence>
<dbReference type="GeneID" id="94219011"/>
<protein>
    <recommendedName>
        <fullName evidence="2">WRKY19-like zinc finger domain-containing protein</fullName>
    </recommendedName>
</protein>
<feature type="region of interest" description="Disordered" evidence="1">
    <location>
        <begin position="28"/>
        <end position="75"/>
    </location>
</feature>
<feature type="domain" description="WRKY19-like zinc finger" evidence="2">
    <location>
        <begin position="122"/>
        <end position="144"/>
    </location>
</feature>
<dbReference type="EnsemblProtists" id="Phyra83991">
    <property type="protein sequence ID" value="Phyra83991"/>
    <property type="gene ID" value="Phyra83991"/>
</dbReference>
<accession>H3H6W7</accession>
<dbReference type="PANTHER" id="PTHR31827">
    <property type="entry name" value="EMB|CAB89363.1"/>
    <property type="match status" value="1"/>
</dbReference>
<name>H3H6W7_PHYRM</name>
<keyword evidence="4" id="KW-1185">Reference proteome</keyword>
<dbReference type="Pfam" id="PF24906">
    <property type="entry name" value="Zf_WRKY19"/>
    <property type="match status" value="3"/>
</dbReference>
<dbReference type="AlphaFoldDB" id="H3H6W7"/>
<dbReference type="PANTHER" id="PTHR31827:SF1">
    <property type="entry name" value="EMB|CAB89363.1"/>
    <property type="match status" value="1"/>
</dbReference>
<feature type="compositionally biased region" description="Low complexity" evidence="1">
    <location>
        <begin position="30"/>
        <end position="49"/>
    </location>
</feature>
<sequence>MRTKQSAEFEKQESTWIYLLHQQAPPQTRLSAEASLSLPPLDAPGPASAFAERQQATQPSRGLLLPPPPPPAMMLSSQDKAWTPNSLLTLSLPRLSDLGNSTPRDAKSPPSGLSSKRACFPKKCDFPMCKNSSRSRGFCYSHGGGRRCRVDGCSNGAVSRDLCKRHGGGRRCRVAGCKSSSESGGLCYSHGGGRRCSLTWCSARAKKGGFCAVHLTGDRSPPSSDKSTDSGDATSSEKDSDVGNAAIATGSVNAEVHPNVVETLLSLAKDQSAEEEPKNAYAIASLLN</sequence>
<dbReference type="InterPro" id="IPR056866">
    <property type="entry name" value="Znf_WRKY19"/>
</dbReference>
<evidence type="ECO:0000256" key="1">
    <source>
        <dbReference type="SAM" id="MobiDB-lite"/>
    </source>
</evidence>
<dbReference type="RefSeq" id="XP_067739506.1">
    <property type="nucleotide sequence ID" value="XM_067883234.1"/>
</dbReference>
<feature type="compositionally biased region" description="Polar residues" evidence="1">
    <location>
        <begin position="221"/>
        <end position="234"/>
    </location>
</feature>
<evidence type="ECO:0000313" key="4">
    <source>
        <dbReference type="Proteomes" id="UP000005238"/>
    </source>
</evidence>
<dbReference type="Proteomes" id="UP000005238">
    <property type="component" value="Unassembled WGS sequence"/>
</dbReference>
<dbReference type="eggNOG" id="ENOG502S2CC">
    <property type="taxonomic scope" value="Eukaryota"/>
</dbReference>
<dbReference type="EnsemblProtists" id="Phyra86448">
    <property type="protein sequence ID" value="Phyra86448"/>
    <property type="gene ID" value="Phyra86448"/>
</dbReference>
<feature type="region of interest" description="Disordered" evidence="1">
    <location>
        <begin position="218"/>
        <end position="252"/>
    </location>
</feature>
<feature type="domain" description="WRKY19-like zinc finger" evidence="2">
    <location>
        <begin position="169"/>
        <end position="192"/>
    </location>
</feature>
<dbReference type="InParanoid" id="H3H6W7"/>
<feature type="region of interest" description="Disordered" evidence="1">
    <location>
        <begin position="93"/>
        <end position="115"/>
    </location>
</feature>